<reference evidence="3 4" key="1">
    <citation type="submission" date="2020-07" db="EMBL/GenBank/DDBJ databases">
        <title>Bacterium isolated from marine sediment.</title>
        <authorList>
            <person name="Shang D."/>
        </authorList>
    </citation>
    <scope>NUCLEOTIDE SEQUENCE [LARGE SCALE GENOMIC DNA]</scope>
    <source>
        <strain evidence="3 4">F6074</strain>
    </source>
</reference>
<accession>A0A7W2M3G4</accession>
<evidence type="ECO:0000256" key="1">
    <source>
        <dbReference type="SAM" id="Coils"/>
    </source>
</evidence>
<dbReference type="AlphaFoldDB" id="A0A7W2M3G4"/>
<name>A0A7W2M3G4_9FLAO</name>
<keyword evidence="1" id="KW-0175">Coiled coil</keyword>
<gene>
    <name evidence="3" type="ORF">H3Z82_04585</name>
</gene>
<evidence type="ECO:0000313" key="3">
    <source>
        <dbReference type="EMBL" id="MBA6151998.1"/>
    </source>
</evidence>
<dbReference type="InterPro" id="IPR046617">
    <property type="entry name" value="DUF6730"/>
</dbReference>
<proteinExistence type="predicted"/>
<protein>
    <submittedName>
        <fullName evidence="3">Uncharacterized protein</fullName>
    </submittedName>
</protein>
<keyword evidence="2" id="KW-0472">Membrane</keyword>
<keyword evidence="4" id="KW-1185">Reference proteome</keyword>
<dbReference type="Proteomes" id="UP000541857">
    <property type="component" value="Unassembled WGS sequence"/>
</dbReference>
<dbReference type="Pfam" id="PF20503">
    <property type="entry name" value="DUF6730"/>
    <property type="match status" value="1"/>
</dbReference>
<keyword evidence="2" id="KW-0812">Transmembrane</keyword>
<comment type="caution">
    <text evidence="3">The sequence shown here is derived from an EMBL/GenBank/DDBJ whole genome shotgun (WGS) entry which is preliminary data.</text>
</comment>
<evidence type="ECO:0000256" key="2">
    <source>
        <dbReference type="SAM" id="Phobius"/>
    </source>
</evidence>
<evidence type="ECO:0000313" key="4">
    <source>
        <dbReference type="Proteomes" id="UP000541857"/>
    </source>
</evidence>
<dbReference type="EMBL" id="JACGLT010000002">
    <property type="protein sequence ID" value="MBA6151998.1"/>
    <property type="molecule type" value="Genomic_DNA"/>
</dbReference>
<keyword evidence="2" id="KW-1133">Transmembrane helix</keyword>
<feature type="transmembrane region" description="Helical" evidence="2">
    <location>
        <begin position="82"/>
        <end position="106"/>
    </location>
</feature>
<feature type="coiled-coil region" evidence="1">
    <location>
        <begin position="11"/>
        <end position="45"/>
    </location>
</feature>
<sequence>MTKLEEFNALLVNETTDFKNALEKLEELNAQLKETKIKMDLTEYKTIVEIHQEKMASHLESMDRFENHFDTIIKQAKIYPNWAVIVFIVSLVMGLGAMIFMLMYYFR</sequence>
<organism evidence="3 4">
    <name type="scientific">Gelidibacter maritimus</name>
    <dbReference type="NCBI Taxonomy" id="2761487"/>
    <lineage>
        <taxon>Bacteria</taxon>
        <taxon>Pseudomonadati</taxon>
        <taxon>Bacteroidota</taxon>
        <taxon>Flavobacteriia</taxon>
        <taxon>Flavobacteriales</taxon>
        <taxon>Flavobacteriaceae</taxon>
        <taxon>Gelidibacter</taxon>
    </lineage>
</organism>
<dbReference type="RefSeq" id="WP_182202975.1">
    <property type="nucleotide sequence ID" value="NZ_JACGLT010000002.1"/>
</dbReference>